<dbReference type="RefSeq" id="WP_069296516.1">
    <property type="nucleotide sequence ID" value="NZ_MCRI01000026.1"/>
</dbReference>
<dbReference type="SUPFAM" id="SSF48452">
    <property type="entry name" value="TPR-like"/>
    <property type="match status" value="1"/>
</dbReference>
<dbReference type="InterPro" id="IPR011990">
    <property type="entry name" value="TPR-like_helical_dom_sf"/>
</dbReference>
<comment type="caution">
    <text evidence="3">The sequence shown here is derived from an EMBL/GenBank/DDBJ whole genome shotgun (WGS) entry which is preliminary data.</text>
</comment>
<keyword evidence="2" id="KW-0472">Membrane</keyword>
<dbReference type="AlphaFoldDB" id="A0A1E3GRX1"/>
<dbReference type="Proteomes" id="UP000094379">
    <property type="component" value="Unassembled WGS sequence"/>
</dbReference>
<evidence type="ECO:0000256" key="2">
    <source>
        <dbReference type="SAM" id="Phobius"/>
    </source>
</evidence>
<keyword evidence="4" id="KW-1185">Reference proteome</keyword>
<feature type="region of interest" description="Disordered" evidence="1">
    <location>
        <begin position="46"/>
        <end position="69"/>
    </location>
</feature>
<reference evidence="3 4" key="1">
    <citation type="submission" date="2016-07" db="EMBL/GenBank/DDBJ databases">
        <title>Draft Genome Sequence of Methylophaga muralis Bur 1.</title>
        <authorList>
            <person name="Vasilenko O.V."/>
            <person name="Doronina N.V."/>
            <person name="Shmareva M.N."/>
            <person name="Tarlachkov S.V."/>
            <person name="Mustakhimov I."/>
            <person name="Trotsenko Y.A."/>
        </authorList>
    </citation>
    <scope>NUCLEOTIDE SEQUENCE [LARGE SCALE GENOMIC DNA]</scope>
    <source>
        <strain evidence="3 4">Bur 1</strain>
    </source>
</reference>
<organism evidence="3 4">
    <name type="scientific">Methylophaga muralis</name>
    <dbReference type="NCBI Taxonomy" id="291169"/>
    <lineage>
        <taxon>Bacteria</taxon>
        <taxon>Pseudomonadati</taxon>
        <taxon>Pseudomonadota</taxon>
        <taxon>Gammaproteobacteria</taxon>
        <taxon>Thiotrichales</taxon>
        <taxon>Piscirickettsiaceae</taxon>
        <taxon>Methylophaga</taxon>
    </lineage>
</organism>
<protein>
    <recommendedName>
        <fullName evidence="5">Tetratricopeptide repeat protein</fullName>
    </recommendedName>
</protein>
<evidence type="ECO:0000313" key="3">
    <source>
        <dbReference type="EMBL" id="ODN66151.1"/>
    </source>
</evidence>
<dbReference type="STRING" id="291169.A9E74_02100"/>
<feature type="transmembrane region" description="Helical" evidence="2">
    <location>
        <begin position="21"/>
        <end position="40"/>
    </location>
</feature>
<evidence type="ECO:0000313" key="4">
    <source>
        <dbReference type="Proteomes" id="UP000094379"/>
    </source>
</evidence>
<keyword evidence="2" id="KW-1133">Transmembrane helix</keyword>
<proteinExistence type="predicted"/>
<evidence type="ECO:0000256" key="1">
    <source>
        <dbReference type="SAM" id="MobiDB-lite"/>
    </source>
</evidence>
<dbReference type="EMBL" id="MCRI01000026">
    <property type="protein sequence ID" value="ODN66151.1"/>
    <property type="molecule type" value="Genomic_DNA"/>
</dbReference>
<keyword evidence="2" id="KW-0812">Transmembrane</keyword>
<evidence type="ECO:0008006" key="5">
    <source>
        <dbReference type="Google" id="ProtNLM"/>
    </source>
</evidence>
<dbReference type="PATRIC" id="fig|291169.3.peg.2112"/>
<gene>
    <name evidence="3" type="ORF">A9E74_02100</name>
</gene>
<sequence>MITQKIAEAKLAKRKLFFQTLIIILLLSVLCVLLIVWASMPKTTKTTSAAEPQQEVESVERPALSDGPQDNASLRQAYLEAYAHYENTLKPELNKIDLQQWDNALAERLKTTETAAIKQFGEAKYAQASTTLDELIKLAETTITDSQDQFQTAMQDAQQAFDDNQYQLAKLAISKALMLDTTSQQATELADRIEQLPEIASLVEQINVAKVENDLQTELTLINELLKLTPEREALKQRAQTLQSTLNNQRFQSLIAQSYNAIENGRIEAAKTALSQARNIHPNRSEIGDVNSAIQQYEKNQRVQTSLANAAQAESRDDWQAVKTNLEQVIKENPNNQAATDKLAMANTILSLRNKIDDYLKTPYRLSNPELADPARAAINEATKYRNQSASLTTKSRELENLLTAVNRTIPVEVRSDNQTHILVRGVGNVGVTDSKVIQLKPGQYTFEGKRQGFKSKLVEVTIPYDLNSYSLRIVCDEPI</sequence>
<name>A0A1E3GRX1_9GAMM</name>
<accession>A0A1E3GRX1</accession>